<evidence type="ECO:0000313" key="4">
    <source>
        <dbReference type="RefSeq" id="XP_024892941.1"/>
    </source>
</evidence>
<sequence length="236" mass="26120">MLKSGFTPAMEVSRSSSIHSRCSDFLPHSHNIDILASQKNICNQRKACTINPISAEETKTSLDSNNEFSALRSPDELYSDKETVSSVEFSQTLKQKEVLPVTNLKIVSPNREIVSPTQCKNRNTLSSSLLVDSPSKIANSAALSVHSSLSNIPTKLAKKVKRKSTADDEIDDSLVKLTSAVTTYFEKKNQNTIPSEVLQLDEEDIFGKTVACQLKKIAEPEKTKMKGQIMKILYNL</sequence>
<dbReference type="Proteomes" id="UP000504618">
    <property type="component" value="Unplaced"/>
</dbReference>
<dbReference type="PROSITE" id="PS51031">
    <property type="entry name" value="BESS"/>
    <property type="match status" value="1"/>
</dbReference>
<organism evidence="3 4">
    <name type="scientific">Temnothorax curvispinosus</name>
    <dbReference type="NCBI Taxonomy" id="300111"/>
    <lineage>
        <taxon>Eukaryota</taxon>
        <taxon>Metazoa</taxon>
        <taxon>Ecdysozoa</taxon>
        <taxon>Arthropoda</taxon>
        <taxon>Hexapoda</taxon>
        <taxon>Insecta</taxon>
        <taxon>Pterygota</taxon>
        <taxon>Neoptera</taxon>
        <taxon>Endopterygota</taxon>
        <taxon>Hymenoptera</taxon>
        <taxon>Apocrita</taxon>
        <taxon>Aculeata</taxon>
        <taxon>Formicoidea</taxon>
        <taxon>Formicidae</taxon>
        <taxon>Myrmicinae</taxon>
        <taxon>Temnothorax</taxon>
    </lineage>
</organism>
<comment type="subcellular location">
    <subcellularLocation>
        <location evidence="1">Nucleus</location>
    </subcellularLocation>
</comment>
<dbReference type="InterPro" id="IPR004210">
    <property type="entry name" value="BESS_motif"/>
</dbReference>
<feature type="domain" description="BESS" evidence="2">
    <location>
        <begin position="200"/>
        <end position="236"/>
    </location>
</feature>
<gene>
    <name evidence="4" type="primary">LOC112468123</name>
</gene>
<dbReference type="GeneID" id="112468123"/>
<keyword evidence="3" id="KW-1185">Reference proteome</keyword>
<protein>
    <submittedName>
        <fullName evidence="4">Uncharacterized protein LOC112468123 isoform X2</fullName>
    </submittedName>
</protein>
<name>A0A6J1RJR8_9HYME</name>
<dbReference type="RefSeq" id="XP_024892941.1">
    <property type="nucleotide sequence ID" value="XM_025037173.1"/>
</dbReference>
<dbReference type="AlphaFoldDB" id="A0A6J1RJR8"/>
<accession>A0A6J1RJR8</accession>
<keyword evidence="1" id="KW-0539">Nucleus</keyword>
<dbReference type="GO" id="GO:0003677">
    <property type="term" value="F:DNA binding"/>
    <property type="evidence" value="ECO:0007669"/>
    <property type="project" value="InterPro"/>
</dbReference>
<evidence type="ECO:0000256" key="1">
    <source>
        <dbReference type="PROSITE-ProRule" id="PRU00371"/>
    </source>
</evidence>
<dbReference type="GO" id="GO:0005634">
    <property type="term" value="C:nucleus"/>
    <property type="evidence" value="ECO:0007669"/>
    <property type="project" value="UniProtKB-SubCell"/>
</dbReference>
<evidence type="ECO:0000259" key="2">
    <source>
        <dbReference type="PROSITE" id="PS51031"/>
    </source>
</evidence>
<evidence type="ECO:0000313" key="3">
    <source>
        <dbReference type="Proteomes" id="UP000504618"/>
    </source>
</evidence>
<proteinExistence type="predicted"/>
<reference evidence="4" key="1">
    <citation type="submission" date="2025-08" db="UniProtKB">
        <authorList>
            <consortium name="RefSeq"/>
        </authorList>
    </citation>
    <scope>IDENTIFICATION</scope>
    <source>
        <tissue evidence="4">Whole body</tissue>
    </source>
</reference>